<dbReference type="SUPFAM" id="SSF46955">
    <property type="entry name" value="Putative DNA-binding domain"/>
    <property type="match status" value="1"/>
</dbReference>
<dbReference type="PROSITE" id="PS50886">
    <property type="entry name" value="TRBD"/>
    <property type="match status" value="1"/>
</dbReference>
<evidence type="ECO:0000256" key="7">
    <source>
        <dbReference type="ARBA" id="ARBA00022490"/>
    </source>
</evidence>
<keyword evidence="15" id="KW-0648">Protein biosynthesis</keyword>
<evidence type="ECO:0000256" key="8">
    <source>
        <dbReference type="ARBA" id="ARBA00022555"/>
    </source>
</evidence>
<dbReference type="EMBL" id="UOFS01000007">
    <property type="protein sequence ID" value="VAW91859.1"/>
    <property type="molecule type" value="Genomic_DNA"/>
</dbReference>
<dbReference type="SMART" id="SM00896">
    <property type="entry name" value="FDX-ACB"/>
    <property type="match status" value="1"/>
</dbReference>
<evidence type="ECO:0000256" key="10">
    <source>
        <dbReference type="ARBA" id="ARBA00022723"/>
    </source>
</evidence>
<evidence type="ECO:0000256" key="11">
    <source>
        <dbReference type="ARBA" id="ARBA00022741"/>
    </source>
</evidence>
<evidence type="ECO:0000259" key="19">
    <source>
        <dbReference type="PROSITE" id="PS50886"/>
    </source>
</evidence>
<comment type="subcellular location">
    <subcellularLocation>
        <location evidence="2">Cytoplasm</location>
    </subcellularLocation>
</comment>
<dbReference type="PROSITE" id="PS51447">
    <property type="entry name" value="FDX_ACB"/>
    <property type="match status" value="1"/>
</dbReference>
<dbReference type="FunFam" id="2.40.50.140:FF:000045">
    <property type="entry name" value="Phenylalanine--tRNA ligase beta subunit"/>
    <property type="match status" value="1"/>
</dbReference>
<dbReference type="Pfam" id="PF03483">
    <property type="entry name" value="B3_4"/>
    <property type="match status" value="1"/>
</dbReference>
<dbReference type="SMART" id="SM00873">
    <property type="entry name" value="B3_4"/>
    <property type="match status" value="1"/>
</dbReference>
<keyword evidence="11" id="KW-0547">Nucleotide-binding</keyword>
<dbReference type="GO" id="GO:0004826">
    <property type="term" value="F:phenylalanine-tRNA ligase activity"/>
    <property type="evidence" value="ECO:0007669"/>
    <property type="project" value="UniProtKB-EC"/>
</dbReference>
<dbReference type="SUPFAM" id="SSF54991">
    <property type="entry name" value="Anticodon-binding domain of PheRS"/>
    <property type="match status" value="1"/>
</dbReference>
<evidence type="ECO:0000256" key="15">
    <source>
        <dbReference type="ARBA" id="ARBA00022917"/>
    </source>
</evidence>
<keyword evidence="13" id="KW-0460">Magnesium</keyword>
<dbReference type="SMART" id="SM00874">
    <property type="entry name" value="B5"/>
    <property type="match status" value="1"/>
</dbReference>
<reference evidence="22" key="1">
    <citation type="submission" date="2018-06" db="EMBL/GenBank/DDBJ databases">
        <authorList>
            <person name="Zhirakovskaya E."/>
        </authorList>
    </citation>
    <scope>NUCLEOTIDE SEQUENCE</scope>
</reference>
<dbReference type="Gene3D" id="3.30.930.10">
    <property type="entry name" value="Bira Bifunctional Protein, Domain 2"/>
    <property type="match status" value="1"/>
</dbReference>
<evidence type="ECO:0000256" key="18">
    <source>
        <dbReference type="ARBA" id="ARBA00049255"/>
    </source>
</evidence>
<dbReference type="InterPro" id="IPR004532">
    <property type="entry name" value="Phe-tRNA-ligase_IIc_bsu_bact"/>
</dbReference>
<dbReference type="Pfam" id="PF17759">
    <property type="entry name" value="tRNA_synthFbeta"/>
    <property type="match status" value="1"/>
</dbReference>
<protein>
    <recommendedName>
        <fullName evidence="6">Phenylalanine--tRNA ligase beta subunit</fullName>
        <ecNumber evidence="5">6.1.1.20</ecNumber>
    </recommendedName>
    <alternativeName>
        <fullName evidence="17">Phenylalanyl-tRNA synthetase beta subunit</fullName>
    </alternativeName>
</protein>
<dbReference type="SUPFAM" id="SSF55681">
    <property type="entry name" value="Class II aaRS and biotin synthetases"/>
    <property type="match status" value="1"/>
</dbReference>
<organism evidence="22">
    <name type="scientific">hydrothermal vent metagenome</name>
    <dbReference type="NCBI Taxonomy" id="652676"/>
    <lineage>
        <taxon>unclassified sequences</taxon>
        <taxon>metagenomes</taxon>
        <taxon>ecological metagenomes</taxon>
    </lineage>
</organism>
<dbReference type="InterPro" id="IPR020825">
    <property type="entry name" value="Phe-tRNA_synthase-like_B3/B4"/>
</dbReference>
<dbReference type="NCBIfam" id="TIGR00472">
    <property type="entry name" value="pheT_bact"/>
    <property type="match status" value="1"/>
</dbReference>
<dbReference type="Gene3D" id="3.30.70.380">
    <property type="entry name" value="Ferrodoxin-fold anticodon-binding domain"/>
    <property type="match status" value="1"/>
</dbReference>
<dbReference type="FunFam" id="3.30.70.380:FF:000001">
    <property type="entry name" value="Phenylalanine--tRNA ligase beta subunit"/>
    <property type="match status" value="1"/>
</dbReference>
<dbReference type="HAMAP" id="MF_00283">
    <property type="entry name" value="Phe_tRNA_synth_beta1"/>
    <property type="match status" value="1"/>
</dbReference>
<dbReference type="FunFam" id="3.50.40.10:FF:000001">
    <property type="entry name" value="Phenylalanine--tRNA ligase beta subunit"/>
    <property type="match status" value="1"/>
</dbReference>
<feature type="domain" description="FDX-ACB" evidence="20">
    <location>
        <begin position="699"/>
        <end position="792"/>
    </location>
</feature>
<evidence type="ECO:0000256" key="12">
    <source>
        <dbReference type="ARBA" id="ARBA00022840"/>
    </source>
</evidence>
<keyword evidence="9 22" id="KW-0436">Ligase</keyword>
<dbReference type="NCBIfam" id="NF045760">
    <property type="entry name" value="YtpR"/>
    <property type="match status" value="1"/>
</dbReference>
<evidence type="ECO:0000256" key="4">
    <source>
        <dbReference type="ARBA" id="ARBA00011209"/>
    </source>
</evidence>
<dbReference type="InterPro" id="IPR005121">
    <property type="entry name" value="Fdx_antiC-bd"/>
</dbReference>
<dbReference type="GO" id="GO:0000287">
    <property type="term" value="F:magnesium ion binding"/>
    <property type="evidence" value="ECO:0007669"/>
    <property type="project" value="InterPro"/>
</dbReference>
<dbReference type="InterPro" id="IPR012340">
    <property type="entry name" value="NA-bd_OB-fold"/>
</dbReference>
<sequence>MKFSEQWLREWVNPKITTEELSHQLTMAGLEVDSIDPVAGVFSKVVVAEVLEVTPHPDADKLRVCSVNIGTDEPLSIVCGAANVAQGAKVPAALIGAILPGGTKIKKGKLRGIASHGMLCSETELGIADEADGLMLLPNDAPVGESIRDYLNLDDMTFDVDLTPNRGDCLSLQGIAREVGVLNSLNVTKVNTKKITAMHKDLLNVTIKAQQACPHYSCLIIKNINAQAKTPLWMVEKLRRSGLRSISSVVDVTNYVLLELGQPMHAFDLDKLNSEIIVRYATNKESLTLLDGQKIKLNTKDLVIADKKVPLALAGIMGGESSAVTDTTQNIFLESAYFDPIKIAGRARSHGLHTESSHRFERGVASNLQNQALQRAVELLLDIVGGESGSIIETSSVEFLNQQKIIEFRPKRFKRVIGLGLELAQMKEILVRLEMKVDDSNSESWQITPPEFRFDINYEEDLLEELSRVYGYEKLPARLLKGSLTLPQSSESNRSIQDYRTDLVAQGYSEAITYSFVDEELQKLLEPELSSIKLANPISEDMAVMRTTLWTGLVQAVQYNLHRQQSRIKLFEYGLKFVMQAAELQQIESFAGVVVGSQMDEQWAEKLNDVDFYDVKGDVERLLERAGIAQDFTYESSTHFALHPGQTAQIKRDGKHCGWIGAIHPALQKKLGFTKNVFLFELEFWSIKDGKIPKFEVLSKFPSIRRDIAIVVDENVPAALVMQSIKNSQVTYLTNVELFDVYTAEGIDSGRKSLALGLTLQDLSRTLTDSEVEVIVTEVLKHLKQNFGAVLR</sequence>
<evidence type="ECO:0000256" key="14">
    <source>
        <dbReference type="ARBA" id="ARBA00022884"/>
    </source>
</evidence>
<dbReference type="Gene3D" id="3.50.40.10">
    <property type="entry name" value="Phenylalanyl-trna Synthetase, Chain B, domain 3"/>
    <property type="match status" value="1"/>
</dbReference>
<keyword evidence="10" id="KW-0479">Metal-binding</keyword>
<comment type="subunit">
    <text evidence="4">Tetramer of two alpha and two beta subunits.</text>
</comment>
<evidence type="ECO:0000259" key="21">
    <source>
        <dbReference type="PROSITE" id="PS51483"/>
    </source>
</evidence>
<evidence type="ECO:0000256" key="13">
    <source>
        <dbReference type="ARBA" id="ARBA00022842"/>
    </source>
</evidence>
<dbReference type="InterPro" id="IPR045060">
    <property type="entry name" value="Phe-tRNA-ligase_IIc_bsu"/>
</dbReference>
<dbReference type="GO" id="GO:0009328">
    <property type="term" value="C:phenylalanine-tRNA ligase complex"/>
    <property type="evidence" value="ECO:0007669"/>
    <property type="project" value="TreeGrafter"/>
</dbReference>
<keyword evidence="14" id="KW-0694">RNA-binding</keyword>
<dbReference type="PROSITE" id="PS51483">
    <property type="entry name" value="B5"/>
    <property type="match status" value="1"/>
</dbReference>
<dbReference type="Gene3D" id="3.30.56.10">
    <property type="match status" value="2"/>
</dbReference>
<dbReference type="EC" id="6.1.1.20" evidence="5"/>
<feature type="domain" description="TRNA-binding" evidence="19">
    <location>
        <begin position="39"/>
        <end position="148"/>
    </location>
</feature>
<keyword evidence="12" id="KW-0067">ATP-binding</keyword>
<dbReference type="Pfam" id="PF03484">
    <property type="entry name" value="B5"/>
    <property type="match status" value="1"/>
</dbReference>
<dbReference type="SUPFAM" id="SSF50249">
    <property type="entry name" value="Nucleic acid-binding proteins"/>
    <property type="match status" value="1"/>
</dbReference>
<dbReference type="SUPFAM" id="SSF56037">
    <property type="entry name" value="PheT/TilS domain"/>
    <property type="match status" value="1"/>
</dbReference>
<dbReference type="GO" id="GO:0006432">
    <property type="term" value="P:phenylalanyl-tRNA aminoacylation"/>
    <property type="evidence" value="ECO:0007669"/>
    <property type="project" value="InterPro"/>
</dbReference>
<comment type="catalytic activity">
    <reaction evidence="18">
        <text>tRNA(Phe) + L-phenylalanine + ATP = L-phenylalanyl-tRNA(Phe) + AMP + diphosphate + H(+)</text>
        <dbReference type="Rhea" id="RHEA:19413"/>
        <dbReference type="Rhea" id="RHEA-COMP:9668"/>
        <dbReference type="Rhea" id="RHEA-COMP:9699"/>
        <dbReference type="ChEBI" id="CHEBI:15378"/>
        <dbReference type="ChEBI" id="CHEBI:30616"/>
        <dbReference type="ChEBI" id="CHEBI:33019"/>
        <dbReference type="ChEBI" id="CHEBI:58095"/>
        <dbReference type="ChEBI" id="CHEBI:78442"/>
        <dbReference type="ChEBI" id="CHEBI:78531"/>
        <dbReference type="ChEBI" id="CHEBI:456215"/>
        <dbReference type="EC" id="6.1.1.20"/>
    </reaction>
</comment>
<dbReference type="FunFam" id="3.30.930.10:FF:000022">
    <property type="entry name" value="Phenylalanine--tRNA ligase beta subunit"/>
    <property type="match status" value="1"/>
</dbReference>
<dbReference type="InterPro" id="IPR002547">
    <property type="entry name" value="tRNA-bd_dom"/>
</dbReference>
<evidence type="ECO:0000256" key="17">
    <source>
        <dbReference type="ARBA" id="ARBA00033189"/>
    </source>
</evidence>
<evidence type="ECO:0000256" key="1">
    <source>
        <dbReference type="ARBA" id="ARBA00001946"/>
    </source>
</evidence>
<comment type="cofactor">
    <cofactor evidence="1">
        <name>Mg(2+)</name>
        <dbReference type="ChEBI" id="CHEBI:18420"/>
    </cofactor>
</comment>
<dbReference type="AlphaFoldDB" id="A0A3B1A147"/>
<dbReference type="PANTHER" id="PTHR10947:SF0">
    <property type="entry name" value="PHENYLALANINE--TRNA LIGASE BETA SUBUNIT"/>
    <property type="match status" value="1"/>
</dbReference>
<evidence type="ECO:0000256" key="5">
    <source>
        <dbReference type="ARBA" id="ARBA00012814"/>
    </source>
</evidence>
<keyword evidence="8" id="KW-0820">tRNA-binding</keyword>
<evidence type="ECO:0000256" key="3">
    <source>
        <dbReference type="ARBA" id="ARBA00008653"/>
    </source>
</evidence>
<evidence type="ECO:0000259" key="20">
    <source>
        <dbReference type="PROSITE" id="PS51447"/>
    </source>
</evidence>
<dbReference type="Pfam" id="PF01588">
    <property type="entry name" value="tRNA_bind"/>
    <property type="match status" value="1"/>
</dbReference>
<dbReference type="CDD" id="cd02796">
    <property type="entry name" value="tRNA_bind_bactPheRS"/>
    <property type="match status" value="1"/>
</dbReference>
<dbReference type="GO" id="GO:0000049">
    <property type="term" value="F:tRNA binding"/>
    <property type="evidence" value="ECO:0007669"/>
    <property type="project" value="UniProtKB-KW"/>
</dbReference>
<name>A0A3B1A147_9ZZZZ</name>
<evidence type="ECO:0000256" key="9">
    <source>
        <dbReference type="ARBA" id="ARBA00022598"/>
    </source>
</evidence>
<proteinExistence type="inferred from homology"/>
<dbReference type="InterPro" id="IPR041616">
    <property type="entry name" value="PheRS_beta_core"/>
</dbReference>
<dbReference type="GO" id="GO:0005524">
    <property type="term" value="F:ATP binding"/>
    <property type="evidence" value="ECO:0007669"/>
    <property type="project" value="UniProtKB-KW"/>
</dbReference>
<evidence type="ECO:0000313" key="22">
    <source>
        <dbReference type="EMBL" id="VAW91859.1"/>
    </source>
</evidence>
<evidence type="ECO:0000256" key="2">
    <source>
        <dbReference type="ARBA" id="ARBA00004496"/>
    </source>
</evidence>
<accession>A0A3B1A147</accession>
<dbReference type="InterPro" id="IPR036690">
    <property type="entry name" value="Fdx_antiC-bd_sf"/>
</dbReference>
<feature type="domain" description="B5" evidence="21">
    <location>
        <begin position="401"/>
        <end position="477"/>
    </location>
</feature>
<dbReference type="InterPro" id="IPR005146">
    <property type="entry name" value="B3/B4_tRNA-bd"/>
</dbReference>
<dbReference type="Pfam" id="PF03147">
    <property type="entry name" value="FDX-ACB"/>
    <property type="match status" value="1"/>
</dbReference>
<dbReference type="InterPro" id="IPR033714">
    <property type="entry name" value="tRNA_bind_bactPheRS"/>
</dbReference>
<dbReference type="CDD" id="cd00769">
    <property type="entry name" value="PheRS_beta_core"/>
    <property type="match status" value="1"/>
</dbReference>
<dbReference type="InterPro" id="IPR005147">
    <property type="entry name" value="tRNA_synthase_B5-dom"/>
</dbReference>
<dbReference type="Gene3D" id="2.40.50.140">
    <property type="entry name" value="Nucleic acid-binding proteins"/>
    <property type="match status" value="1"/>
</dbReference>
<dbReference type="InterPro" id="IPR009061">
    <property type="entry name" value="DNA-bd_dom_put_sf"/>
</dbReference>
<comment type="similarity">
    <text evidence="3">Belongs to the phenylalanyl-tRNA synthetase beta subunit family. Type 1 subfamily.</text>
</comment>
<gene>
    <name evidence="22" type="ORF">MNBD_GAMMA22-1542</name>
</gene>
<evidence type="ECO:0000256" key="16">
    <source>
        <dbReference type="ARBA" id="ARBA00023146"/>
    </source>
</evidence>
<evidence type="ECO:0000256" key="6">
    <source>
        <dbReference type="ARBA" id="ARBA00017032"/>
    </source>
</evidence>
<dbReference type="InterPro" id="IPR045864">
    <property type="entry name" value="aa-tRNA-synth_II/BPL/LPL"/>
</dbReference>
<dbReference type="PANTHER" id="PTHR10947">
    <property type="entry name" value="PHENYLALANYL-TRNA SYNTHETASE BETA CHAIN AND LEUCINE-RICH REPEAT-CONTAINING PROTEIN 47"/>
    <property type="match status" value="1"/>
</dbReference>
<keyword evidence="7" id="KW-0963">Cytoplasm</keyword>
<keyword evidence="16 22" id="KW-0030">Aminoacyl-tRNA synthetase</keyword>